<comment type="caution">
    <text evidence="3">The sequence shown here is derived from an EMBL/GenBank/DDBJ whole genome shotgun (WGS) entry which is preliminary data.</text>
</comment>
<feature type="signal peptide" evidence="1">
    <location>
        <begin position="1"/>
        <end position="21"/>
    </location>
</feature>
<dbReference type="InterPro" id="IPR017853">
    <property type="entry name" value="GH"/>
</dbReference>
<feature type="chain" id="PRO_5047322292" evidence="1">
    <location>
        <begin position="22"/>
        <end position="461"/>
    </location>
</feature>
<proteinExistence type="predicted"/>
<dbReference type="SUPFAM" id="SSF51011">
    <property type="entry name" value="Glycosyl hydrolase domain"/>
    <property type="match status" value="1"/>
</dbReference>
<dbReference type="Proteomes" id="UP001156703">
    <property type="component" value="Unassembled WGS sequence"/>
</dbReference>
<dbReference type="InterPro" id="IPR013780">
    <property type="entry name" value="Glyco_hydro_b"/>
</dbReference>
<accession>A0ABQ5Z4U1</accession>
<dbReference type="PANTHER" id="PTHR47786:SF2">
    <property type="entry name" value="GLYCOSYL HYDROLASE FAMILY 13 CATALYTIC DOMAIN-CONTAINING PROTEIN"/>
    <property type="match status" value="1"/>
</dbReference>
<dbReference type="InterPro" id="IPR006047">
    <property type="entry name" value="GH13_cat_dom"/>
</dbReference>
<dbReference type="Gene3D" id="3.20.20.80">
    <property type="entry name" value="Glycosidases"/>
    <property type="match status" value="1"/>
</dbReference>
<evidence type="ECO:0000313" key="4">
    <source>
        <dbReference type="Proteomes" id="UP001156703"/>
    </source>
</evidence>
<evidence type="ECO:0000313" key="3">
    <source>
        <dbReference type="EMBL" id="GLR46381.1"/>
    </source>
</evidence>
<gene>
    <name evidence="3" type="ORF">GCM10007925_00920</name>
</gene>
<dbReference type="InterPro" id="IPR032091">
    <property type="entry name" value="Malt_amylase-like_C"/>
</dbReference>
<name>A0ABQ5Z4U1_9SPHN</name>
<keyword evidence="4" id="KW-1185">Reference proteome</keyword>
<dbReference type="PANTHER" id="PTHR47786">
    <property type="entry name" value="ALPHA-1,4-GLUCAN:MALTOSE-1-PHOSPHATE MALTOSYLTRANSFERASE"/>
    <property type="match status" value="1"/>
</dbReference>
<evidence type="ECO:0000256" key="1">
    <source>
        <dbReference type="SAM" id="SignalP"/>
    </source>
</evidence>
<organism evidence="3 4">
    <name type="scientific">Sphingomonas astaxanthinifaciens DSM 22298</name>
    <dbReference type="NCBI Taxonomy" id="1123267"/>
    <lineage>
        <taxon>Bacteria</taxon>
        <taxon>Pseudomonadati</taxon>
        <taxon>Pseudomonadota</taxon>
        <taxon>Alphaproteobacteria</taxon>
        <taxon>Sphingomonadales</taxon>
        <taxon>Sphingomonadaceae</taxon>
        <taxon>Sphingomonas</taxon>
    </lineage>
</organism>
<dbReference type="CDD" id="cd11313">
    <property type="entry name" value="AmyAc_arch_bac_AmyA"/>
    <property type="match status" value="1"/>
</dbReference>
<protein>
    <submittedName>
        <fullName evidence="3">Alpha-amylase</fullName>
    </submittedName>
</protein>
<evidence type="ECO:0000259" key="2">
    <source>
        <dbReference type="SMART" id="SM00642"/>
    </source>
</evidence>
<dbReference type="Pfam" id="PF00128">
    <property type="entry name" value="Alpha-amylase"/>
    <property type="match status" value="1"/>
</dbReference>
<sequence length="461" mass="51984">MKSLLLAAAALALSGPSAAIAGRYAPQDLSGVRHPDWAKDAVIYQINTRQFTPEGTFRAAERELPRLKAMGVDILWVMPIQPIGVKNRKGTLGSPYSVKDYRAVNPEFGTLADFQRFVRAAHGEGMKVIIDWVANHSAWDNPLVTQHPDWYDHDWKGDFRPTPWWDWSDIIDFDYSKEGLRQYMADSMLYWVRTADIDGFRADVAAYIPLDFWEKVRADADRIKPVFMLGEAQMRDLHYKAFDATYGWGWYNALADIAKGRADTGALFGYFSENESAWPGGAMRMVYAENHDQNAWHGTGEEVFGPALNNVHVLAFVGEGIPLIYNGEEAGNPKRLKFFEKDPIAWREHPNRALFTRLAALKSRNKALWNAPWGGRMVGVVNDKPQKVFSFVRQASGDRVLAVFNFSAEPQTFRFTERLADGAWSDAETGAVVRIGADTSLTLAPWSNRVFEQGVVRSRAR</sequence>
<dbReference type="SUPFAM" id="SSF51445">
    <property type="entry name" value="(Trans)glycosidases"/>
    <property type="match status" value="1"/>
</dbReference>
<reference evidence="4" key="1">
    <citation type="journal article" date="2019" name="Int. J. Syst. Evol. Microbiol.">
        <title>The Global Catalogue of Microorganisms (GCM) 10K type strain sequencing project: providing services to taxonomists for standard genome sequencing and annotation.</title>
        <authorList>
            <consortium name="The Broad Institute Genomics Platform"/>
            <consortium name="The Broad Institute Genome Sequencing Center for Infectious Disease"/>
            <person name="Wu L."/>
            <person name="Ma J."/>
        </authorList>
    </citation>
    <scope>NUCLEOTIDE SEQUENCE [LARGE SCALE GENOMIC DNA]</scope>
    <source>
        <strain evidence="4">NBRC 102146</strain>
    </source>
</reference>
<feature type="domain" description="Glycosyl hydrolase family 13 catalytic" evidence="2">
    <location>
        <begin position="45"/>
        <end position="362"/>
    </location>
</feature>
<dbReference type="Gene3D" id="2.60.40.1180">
    <property type="entry name" value="Golgi alpha-mannosidase II"/>
    <property type="match status" value="1"/>
</dbReference>
<dbReference type="Pfam" id="PF16657">
    <property type="entry name" value="Malt_amylase_C"/>
    <property type="match status" value="1"/>
</dbReference>
<dbReference type="EMBL" id="BSOO01000001">
    <property type="protein sequence ID" value="GLR46381.1"/>
    <property type="molecule type" value="Genomic_DNA"/>
</dbReference>
<dbReference type="SMART" id="SM00642">
    <property type="entry name" value="Aamy"/>
    <property type="match status" value="1"/>
</dbReference>
<keyword evidence="1" id="KW-0732">Signal</keyword>
<dbReference type="RefSeq" id="WP_051676495.1">
    <property type="nucleotide sequence ID" value="NZ_BSOO01000001.1"/>
</dbReference>